<protein>
    <recommendedName>
        <fullName evidence="4">SAM domain-containing protein</fullName>
    </recommendedName>
</protein>
<comment type="caution">
    <text evidence="2">The sequence shown here is derived from an EMBL/GenBank/DDBJ whole genome shotgun (WGS) entry which is preliminary data.</text>
</comment>
<organism evidence="2 3">
    <name type="scientific">Sphaerosporella brunnea</name>
    <dbReference type="NCBI Taxonomy" id="1250544"/>
    <lineage>
        <taxon>Eukaryota</taxon>
        <taxon>Fungi</taxon>
        <taxon>Dikarya</taxon>
        <taxon>Ascomycota</taxon>
        <taxon>Pezizomycotina</taxon>
        <taxon>Pezizomycetes</taxon>
        <taxon>Pezizales</taxon>
        <taxon>Pyronemataceae</taxon>
        <taxon>Sphaerosporella</taxon>
    </lineage>
</organism>
<reference evidence="2 3" key="1">
    <citation type="submission" date="2019-09" db="EMBL/GenBank/DDBJ databases">
        <title>Draft genome of the ectomycorrhizal ascomycete Sphaerosporella brunnea.</title>
        <authorList>
            <consortium name="DOE Joint Genome Institute"/>
            <person name="Benucci G.M."/>
            <person name="Marozzi G."/>
            <person name="Antonielli L."/>
            <person name="Sanchez S."/>
            <person name="Marco P."/>
            <person name="Wang X."/>
            <person name="Falini L.B."/>
            <person name="Barry K."/>
            <person name="Haridas S."/>
            <person name="Lipzen A."/>
            <person name="Labutti K."/>
            <person name="Grigoriev I.V."/>
            <person name="Murat C."/>
            <person name="Martin F."/>
            <person name="Albertini E."/>
            <person name="Donnini D."/>
            <person name="Bonito G."/>
        </authorList>
    </citation>
    <scope>NUCLEOTIDE SEQUENCE [LARGE SCALE GENOMIC DNA]</scope>
    <source>
        <strain evidence="2 3">Sb_GMNB300</strain>
    </source>
</reference>
<evidence type="ECO:0000313" key="2">
    <source>
        <dbReference type="EMBL" id="KAA8892796.1"/>
    </source>
</evidence>
<proteinExistence type="predicted"/>
<feature type="region of interest" description="Disordered" evidence="1">
    <location>
        <begin position="21"/>
        <end position="107"/>
    </location>
</feature>
<feature type="compositionally biased region" description="Low complexity" evidence="1">
    <location>
        <begin position="57"/>
        <end position="66"/>
    </location>
</feature>
<feature type="compositionally biased region" description="Basic and acidic residues" evidence="1">
    <location>
        <begin position="221"/>
        <end position="257"/>
    </location>
</feature>
<sequence length="478" mass="52722">MLITQYNPEKDCFDEIEIDPCDEFPSSEEESISLRGSKLRRLGSCPPTPTAQASHTSHSPQNSQPRRPSPPQPSLQLNPRPPQPPNHRLTQDQAESLKPQSEEETWPLQLQYPNVEGGITTKFTSLTPPPTVENIWELLAEEAENEEWSPSCGGPPCGFKLQWKLCGGSAKSNDPWVELGNSKDEKHCEEDVNDFLKTKRKATKWKIAVQVVTPKAGQKRSRNEEAAEKGKQKVYKRMEKGRGSSTRSERESTQEKEVADQAVLITEAHRCALHPSNIHGCFVNTTGKHITLTPAMVSYWAAMLHDKMPGVSETVPPTHPYFDAGGARAAPKTRTQEVRTAAAETVPSGPMTNPGMPAQLMPCLPSPFSIPMQSNMPFWSGSFFPPPGAYSGMGLSVSDTQPSNADRGRLLALPLRSFLARVQDLDLEHDYTDLEERFAAEGLTPNLLPSMSDADLDAVLGPGKMGIRLFLRNLVGRL</sequence>
<dbReference type="Proteomes" id="UP000326924">
    <property type="component" value="Unassembled WGS sequence"/>
</dbReference>
<name>A0A5J5ECJ8_9PEZI</name>
<evidence type="ECO:0000313" key="3">
    <source>
        <dbReference type="Proteomes" id="UP000326924"/>
    </source>
</evidence>
<dbReference type="AlphaFoldDB" id="A0A5J5ECJ8"/>
<feature type="compositionally biased region" description="Pro residues" evidence="1">
    <location>
        <begin position="67"/>
        <end position="85"/>
    </location>
</feature>
<keyword evidence="3" id="KW-1185">Reference proteome</keyword>
<dbReference type="InParanoid" id="A0A5J5ECJ8"/>
<evidence type="ECO:0008006" key="4">
    <source>
        <dbReference type="Google" id="ProtNLM"/>
    </source>
</evidence>
<feature type="region of interest" description="Disordered" evidence="1">
    <location>
        <begin position="214"/>
        <end position="257"/>
    </location>
</feature>
<accession>A0A5J5ECJ8</accession>
<evidence type="ECO:0000256" key="1">
    <source>
        <dbReference type="SAM" id="MobiDB-lite"/>
    </source>
</evidence>
<dbReference type="OrthoDB" id="5502824at2759"/>
<dbReference type="EMBL" id="VXIS01000586">
    <property type="protein sequence ID" value="KAA8892796.1"/>
    <property type="molecule type" value="Genomic_DNA"/>
</dbReference>
<gene>
    <name evidence="2" type="ORF">FN846DRAFT_896544</name>
</gene>
<feature type="compositionally biased region" description="Acidic residues" evidence="1">
    <location>
        <begin position="21"/>
        <end position="31"/>
    </location>
</feature>